<proteinExistence type="predicted"/>
<dbReference type="AlphaFoldDB" id="A0A9P3GLU7"/>
<reference evidence="1 2" key="1">
    <citation type="submission" date="2021-08" db="EMBL/GenBank/DDBJ databases">
        <title>Draft Genome Sequence of Phanerochaete sordida strain YK-624.</title>
        <authorList>
            <person name="Mori T."/>
            <person name="Dohra H."/>
            <person name="Suzuki T."/>
            <person name="Kawagishi H."/>
            <person name="Hirai H."/>
        </authorList>
    </citation>
    <scope>NUCLEOTIDE SEQUENCE [LARGE SCALE GENOMIC DNA]</scope>
    <source>
        <strain evidence="1 2">YK-624</strain>
    </source>
</reference>
<keyword evidence="2" id="KW-1185">Reference proteome</keyword>
<sequence length="187" mass="20950">MQLSPPAEALDSRSLYHISVHANVFKPQSHITVVHRGASSAAPYVGEFEYGPYDRVNRIIVGTIAKRFSDVAQFTSPVRKAGQLWNGLKWRCNEVLIHWEPDTEDVVPGRSVRLCFKCTARDLKFPSQVLAHYATFYPSGILSAREGITPMPSIVFEQPGLRVTDHILLSVLVLQRYDYPCPSASSH</sequence>
<protein>
    <submittedName>
        <fullName evidence="1">Uncharacterized protein</fullName>
    </submittedName>
</protein>
<evidence type="ECO:0000313" key="1">
    <source>
        <dbReference type="EMBL" id="GJE98178.1"/>
    </source>
</evidence>
<gene>
    <name evidence="1" type="ORF">PsYK624_144000</name>
</gene>
<evidence type="ECO:0000313" key="2">
    <source>
        <dbReference type="Proteomes" id="UP000703269"/>
    </source>
</evidence>
<organism evidence="1 2">
    <name type="scientific">Phanerochaete sordida</name>
    <dbReference type="NCBI Taxonomy" id="48140"/>
    <lineage>
        <taxon>Eukaryota</taxon>
        <taxon>Fungi</taxon>
        <taxon>Dikarya</taxon>
        <taxon>Basidiomycota</taxon>
        <taxon>Agaricomycotina</taxon>
        <taxon>Agaricomycetes</taxon>
        <taxon>Polyporales</taxon>
        <taxon>Phanerochaetaceae</taxon>
        <taxon>Phanerochaete</taxon>
    </lineage>
</organism>
<dbReference type="OrthoDB" id="3174721at2759"/>
<dbReference type="EMBL" id="BPQB01000083">
    <property type="protein sequence ID" value="GJE98178.1"/>
    <property type="molecule type" value="Genomic_DNA"/>
</dbReference>
<name>A0A9P3GLU7_9APHY</name>
<accession>A0A9P3GLU7</accession>
<comment type="caution">
    <text evidence="1">The sequence shown here is derived from an EMBL/GenBank/DDBJ whole genome shotgun (WGS) entry which is preliminary data.</text>
</comment>
<dbReference type="Proteomes" id="UP000703269">
    <property type="component" value="Unassembled WGS sequence"/>
</dbReference>